<protein>
    <submittedName>
        <fullName evidence="1">Uncharacterized protein</fullName>
    </submittedName>
</protein>
<evidence type="ECO:0000313" key="1">
    <source>
        <dbReference type="EMBL" id="KAF2647049.1"/>
    </source>
</evidence>
<evidence type="ECO:0000313" key="2">
    <source>
        <dbReference type="Proteomes" id="UP000799324"/>
    </source>
</evidence>
<accession>A0A6A6SH02</accession>
<reference evidence="1" key="1">
    <citation type="journal article" date="2020" name="Stud. Mycol.">
        <title>101 Dothideomycetes genomes: a test case for predicting lifestyles and emergence of pathogens.</title>
        <authorList>
            <person name="Haridas S."/>
            <person name="Albert R."/>
            <person name="Binder M."/>
            <person name="Bloem J."/>
            <person name="Labutti K."/>
            <person name="Salamov A."/>
            <person name="Andreopoulos B."/>
            <person name="Baker S."/>
            <person name="Barry K."/>
            <person name="Bills G."/>
            <person name="Bluhm B."/>
            <person name="Cannon C."/>
            <person name="Castanera R."/>
            <person name="Culley D."/>
            <person name="Daum C."/>
            <person name="Ezra D."/>
            <person name="Gonzalez J."/>
            <person name="Henrissat B."/>
            <person name="Kuo A."/>
            <person name="Liang C."/>
            <person name="Lipzen A."/>
            <person name="Lutzoni F."/>
            <person name="Magnuson J."/>
            <person name="Mondo S."/>
            <person name="Nolan M."/>
            <person name="Ohm R."/>
            <person name="Pangilinan J."/>
            <person name="Park H.-J."/>
            <person name="Ramirez L."/>
            <person name="Alfaro M."/>
            <person name="Sun H."/>
            <person name="Tritt A."/>
            <person name="Yoshinaga Y."/>
            <person name="Zwiers L.-H."/>
            <person name="Turgeon B."/>
            <person name="Goodwin S."/>
            <person name="Spatafora J."/>
            <person name="Crous P."/>
            <person name="Grigoriev I."/>
        </authorList>
    </citation>
    <scope>NUCLEOTIDE SEQUENCE</scope>
    <source>
        <strain evidence="1">CBS 122681</strain>
    </source>
</reference>
<name>A0A6A6SH02_9PLEO</name>
<sequence>QEKKKKKKKKEKKKKKKNPIEFVAVFKALLGKKQVYINSLLAKLDLFTIYKILESIKKA</sequence>
<keyword evidence="2" id="KW-1185">Reference proteome</keyword>
<dbReference type="EMBL" id="MU004716">
    <property type="protein sequence ID" value="KAF2647049.1"/>
    <property type="molecule type" value="Genomic_DNA"/>
</dbReference>
<organism evidence="1 2">
    <name type="scientific">Lophiostoma macrostomum CBS 122681</name>
    <dbReference type="NCBI Taxonomy" id="1314788"/>
    <lineage>
        <taxon>Eukaryota</taxon>
        <taxon>Fungi</taxon>
        <taxon>Dikarya</taxon>
        <taxon>Ascomycota</taxon>
        <taxon>Pezizomycotina</taxon>
        <taxon>Dothideomycetes</taxon>
        <taxon>Pleosporomycetidae</taxon>
        <taxon>Pleosporales</taxon>
        <taxon>Lophiostomataceae</taxon>
        <taxon>Lophiostoma</taxon>
    </lineage>
</organism>
<feature type="non-terminal residue" evidence="1">
    <location>
        <position position="1"/>
    </location>
</feature>
<proteinExistence type="predicted"/>
<dbReference type="Proteomes" id="UP000799324">
    <property type="component" value="Unassembled WGS sequence"/>
</dbReference>
<dbReference type="AlphaFoldDB" id="A0A6A6SH02"/>
<gene>
    <name evidence="1" type="ORF">K491DRAFT_723760</name>
</gene>